<reference evidence="3" key="2">
    <citation type="submission" date="2020-12" db="EMBL/GenBank/DDBJ databases">
        <authorList>
            <person name="Kanost M."/>
        </authorList>
    </citation>
    <scope>NUCLEOTIDE SEQUENCE</scope>
</reference>
<gene>
    <name evidence="3" type="ORF">O3G_MSEX007186</name>
</gene>
<reference evidence="3" key="1">
    <citation type="journal article" date="2016" name="Insect Biochem. Mol. Biol.">
        <title>Multifaceted biological insights from a draft genome sequence of the tobacco hornworm moth, Manduca sexta.</title>
        <authorList>
            <person name="Kanost M.R."/>
            <person name="Arrese E.L."/>
            <person name="Cao X."/>
            <person name="Chen Y.R."/>
            <person name="Chellapilla S."/>
            <person name="Goldsmith M.R."/>
            <person name="Grosse-Wilde E."/>
            <person name="Heckel D.G."/>
            <person name="Herndon N."/>
            <person name="Jiang H."/>
            <person name="Papanicolaou A."/>
            <person name="Qu J."/>
            <person name="Soulages J.L."/>
            <person name="Vogel H."/>
            <person name="Walters J."/>
            <person name="Waterhouse R.M."/>
            <person name="Ahn S.J."/>
            <person name="Almeida F.C."/>
            <person name="An C."/>
            <person name="Aqrawi P."/>
            <person name="Bretschneider A."/>
            <person name="Bryant W.B."/>
            <person name="Bucks S."/>
            <person name="Chao H."/>
            <person name="Chevignon G."/>
            <person name="Christen J.M."/>
            <person name="Clarke D.F."/>
            <person name="Dittmer N.T."/>
            <person name="Ferguson L.C.F."/>
            <person name="Garavelou S."/>
            <person name="Gordon K.H.J."/>
            <person name="Gunaratna R.T."/>
            <person name="Han Y."/>
            <person name="Hauser F."/>
            <person name="He Y."/>
            <person name="Heidel-Fischer H."/>
            <person name="Hirsh A."/>
            <person name="Hu Y."/>
            <person name="Jiang H."/>
            <person name="Kalra D."/>
            <person name="Klinner C."/>
            <person name="Konig C."/>
            <person name="Kovar C."/>
            <person name="Kroll A.R."/>
            <person name="Kuwar S.S."/>
            <person name="Lee S.L."/>
            <person name="Lehman R."/>
            <person name="Li K."/>
            <person name="Li Z."/>
            <person name="Liang H."/>
            <person name="Lovelace S."/>
            <person name="Lu Z."/>
            <person name="Mansfield J.H."/>
            <person name="McCulloch K.J."/>
            <person name="Mathew T."/>
            <person name="Morton B."/>
            <person name="Muzny D.M."/>
            <person name="Neunemann D."/>
            <person name="Ongeri F."/>
            <person name="Pauchet Y."/>
            <person name="Pu L.L."/>
            <person name="Pyrousis I."/>
            <person name="Rao X.J."/>
            <person name="Redding A."/>
            <person name="Roesel C."/>
            <person name="Sanchez-Gracia A."/>
            <person name="Schaack S."/>
            <person name="Shukla A."/>
            <person name="Tetreau G."/>
            <person name="Wang Y."/>
            <person name="Xiong G.H."/>
            <person name="Traut W."/>
            <person name="Walsh T.K."/>
            <person name="Worley K.C."/>
            <person name="Wu D."/>
            <person name="Wu W."/>
            <person name="Wu Y.Q."/>
            <person name="Zhang X."/>
            <person name="Zou Z."/>
            <person name="Zucker H."/>
            <person name="Briscoe A.D."/>
            <person name="Burmester T."/>
            <person name="Clem R.J."/>
            <person name="Feyereisen R."/>
            <person name="Grimmelikhuijzen C.J.P."/>
            <person name="Hamodrakas S.J."/>
            <person name="Hansson B.S."/>
            <person name="Huguet E."/>
            <person name="Jermiin L.S."/>
            <person name="Lan Q."/>
            <person name="Lehman H.K."/>
            <person name="Lorenzen M."/>
            <person name="Merzendorfer H."/>
            <person name="Michalopoulos I."/>
            <person name="Morton D.B."/>
            <person name="Muthukrishnan S."/>
            <person name="Oakeshott J.G."/>
            <person name="Palmer W."/>
            <person name="Park Y."/>
            <person name="Passarelli A.L."/>
            <person name="Rozas J."/>
            <person name="Schwartz L.M."/>
            <person name="Smith W."/>
            <person name="Southgate A."/>
            <person name="Vilcinskas A."/>
            <person name="Vogt R."/>
            <person name="Wang P."/>
            <person name="Werren J."/>
            <person name="Yu X.Q."/>
            <person name="Zhou J.J."/>
            <person name="Brown S.J."/>
            <person name="Scherer S.E."/>
            <person name="Richards S."/>
            <person name="Blissard G.W."/>
        </authorList>
    </citation>
    <scope>NUCLEOTIDE SEQUENCE</scope>
</reference>
<organism evidence="3 4">
    <name type="scientific">Manduca sexta</name>
    <name type="common">Tobacco hawkmoth</name>
    <name type="synonym">Tobacco hornworm</name>
    <dbReference type="NCBI Taxonomy" id="7130"/>
    <lineage>
        <taxon>Eukaryota</taxon>
        <taxon>Metazoa</taxon>
        <taxon>Ecdysozoa</taxon>
        <taxon>Arthropoda</taxon>
        <taxon>Hexapoda</taxon>
        <taxon>Insecta</taxon>
        <taxon>Pterygota</taxon>
        <taxon>Neoptera</taxon>
        <taxon>Endopterygota</taxon>
        <taxon>Lepidoptera</taxon>
        <taxon>Glossata</taxon>
        <taxon>Ditrysia</taxon>
        <taxon>Bombycoidea</taxon>
        <taxon>Sphingidae</taxon>
        <taxon>Sphinginae</taxon>
        <taxon>Sphingini</taxon>
        <taxon>Manduca</taxon>
    </lineage>
</organism>
<comment type="caution">
    <text evidence="3">The sequence shown here is derived from an EMBL/GenBank/DDBJ whole genome shotgun (WGS) entry which is preliminary data.</text>
</comment>
<sequence>MLRITFLVVLTALACQAASEEDSTDDNYLYNSIIVGDYEVAVSMTKDLVKDNKLEIISTTVQRLINENQRNLVDYAYYLWKEGGEDIVKKYFPLQFRIILGQHAVKLLSTRDNMVVKLGYRRDSDGDRTAYGDANHMIGDRMAWKFIPVEDSQLYFKIYHPLTHQYLKLGLATDSDGDHEVFGGDLYDSYRFQFFLIPAMNGADLVFYIFNREYQQALKLSRAVDSDGDRQVFSEKGNVLNDTYSYGWKIKPL</sequence>
<feature type="signal peptide" evidence="2">
    <location>
        <begin position="1"/>
        <end position="19"/>
    </location>
</feature>
<evidence type="ECO:0008006" key="5">
    <source>
        <dbReference type="Google" id="ProtNLM"/>
    </source>
</evidence>
<protein>
    <recommendedName>
        <fullName evidence="5">Microvitellogenin</fullName>
    </recommendedName>
</protein>
<dbReference type="Pfam" id="PF03260">
    <property type="entry name" value="Lipoprotein_11"/>
    <property type="match status" value="1"/>
</dbReference>
<keyword evidence="4" id="KW-1185">Reference proteome</keyword>
<proteinExistence type="predicted"/>
<dbReference type="PROSITE" id="PS51257">
    <property type="entry name" value="PROKAR_LIPOPROTEIN"/>
    <property type="match status" value="1"/>
</dbReference>
<dbReference type="Gene3D" id="1.10.10.2400">
    <property type="entry name" value="Lepidopteran low molecular weight (30 kD) lipoprotein, N-terminal domain"/>
    <property type="match status" value="1"/>
</dbReference>
<evidence type="ECO:0000313" key="4">
    <source>
        <dbReference type="Proteomes" id="UP000791440"/>
    </source>
</evidence>
<dbReference type="Proteomes" id="UP000791440">
    <property type="component" value="Unassembled WGS sequence"/>
</dbReference>
<dbReference type="InterPro" id="IPR004943">
    <property type="entry name" value="Lipoprotein_11"/>
</dbReference>
<dbReference type="GO" id="GO:0005576">
    <property type="term" value="C:extracellular region"/>
    <property type="evidence" value="ECO:0007669"/>
    <property type="project" value="InterPro"/>
</dbReference>
<keyword evidence="1 2" id="KW-0732">Signal</keyword>
<dbReference type="AlphaFoldDB" id="A0A921Z5Y2"/>
<accession>A0A921Z5Y2</accession>
<evidence type="ECO:0000256" key="2">
    <source>
        <dbReference type="SAM" id="SignalP"/>
    </source>
</evidence>
<evidence type="ECO:0000256" key="1">
    <source>
        <dbReference type="ARBA" id="ARBA00022729"/>
    </source>
</evidence>
<evidence type="ECO:0000313" key="3">
    <source>
        <dbReference type="EMBL" id="KAG6451530.1"/>
    </source>
</evidence>
<feature type="chain" id="PRO_5037840015" description="Microvitellogenin" evidence="2">
    <location>
        <begin position="20"/>
        <end position="253"/>
    </location>
</feature>
<dbReference type="InterPro" id="IPR042046">
    <property type="entry name" value="Lipoprotein_11_N"/>
</dbReference>
<dbReference type="Gene3D" id="2.80.10.50">
    <property type="match status" value="1"/>
</dbReference>
<dbReference type="EMBL" id="JH668409">
    <property type="protein sequence ID" value="KAG6451530.1"/>
    <property type="molecule type" value="Genomic_DNA"/>
</dbReference>
<name>A0A921Z5Y2_MANSE</name>